<keyword evidence="4 15" id="KW-0812">Transmembrane</keyword>
<feature type="region of interest" description="Disordered" evidence="16">
    <location>
        <begin position="761"/>
        <end position="783"/>
    </location>
</feature>
<proteinExistence type="inferred from homology"/>
<reference evidence="18" key="1">
    <citation type="submission" date="2022-03" db="EMBL/GenBank/DDBJ databases">
        <authorList>
            <person name="Martin C."/>
        </authorList>
    </citation>
    <scope>NUCLEOTIDE SEQUENCE</scope>
</reference>
<dbReference type="GO" id="GO:0008528">
    <property type="term" value="F:G protein-coupled peptide receptor activity"/>
    <property type="evidence" value="ECO:0007669"/>
    <property type="project" value="TreeGrafter"/>
</dbReference>
<dbReference type="PANTHER" id="PTHR24372:SF80">
    <property type="entry name" value="FI21465P1-RELATED"/>
    <property type="match status" value="1"/>
</dbReference>
<dbReference type="OrthoDB" id="2101615at2759"/>
<evidence type="ECO:0000256" key="9">
    <source>
        <dbReference type="ARBA" id="ARBA00023136"/>
    </source>
</evidence>
<gene>
    <name evidence="18" type="ORF">OFUS_LOCUS4892</name>
</gene>
<feature type="compositionally biased region" description="Polar residues" evidence="16">
    <location>
        <begin position="769"/>
        <end position="779"/>
    </location>
</feature>
<evidence type="ECO:0000256" key="13">
    <source>
        <dbReference type="ARBA" id="ARBA00023224"/>
    </source>
</evidence>
<evidence type="ECO:0000256" key="15">
    <source>
        <dbReference type="RuleBase" id="RU000688"/>
    </source>
</evidence>
<dbReference type="PROSITE" id="PS50262">
    <property type="entry name" value="G_PROTEIN_RECEP_F1_2"/>
    <property type="match status" value="1"/>
</dbReference>
<accession>A0A8J1XK72</accession>
<dbReference type="Proteomes" id="UP000749559">
    <property type="component" value="Unassembled WGS sequence"/>
</dbReference>
<dbReference type="AlphaFoldDB" id="A0A8J1XK72"/>
<keyword evidence="10" id="KW-1015">Disulfide bond</keyword>
<dbReference type="InterPro" id="IPR001611">
    <property type="entry name" value="Leu-rich_rpt"/>
</dbReference>
<feature type="transmembrane region" description="Helical" evidence="17">
    <location>
        <begin position="518"/>
        <end position="541"/>
    </location>
</feature>
<keyword evidence="19" id="KW-1185">Reference proteome</keyword>
<dbReference type="GO" id="GO:0009755">
    <property type="term" value="P:hormone-mediated signaling pathway"/>
    <property type="evidence" value="ECO:0007669"/>
    <property type="project" value="TreeGrafter"/>
</dbReference>
<evidence type="ECO:0000256" key="8">
    <source>
        <dbReference type="ARBA" id="ARBA00023040"/>
    </source>
</evidence>
<feature type="transmembrane region" description="Helical" evidence="17">
    <location>
        <begin position="661"/>
        <end position="686"/>
    </location>
</feature>
<evidence type="ECO:0000256" key="7">
    <source>
        <dbReference type="ARBA" id="ARBA00022989"/>
    </source>
</evidence>
<keyword evidence="12" id="KW-0325">Glycoprotein</keyword>
<feature type="transmembrane region" description="Helical" evidence="17">
    <location>
        <begin position="692"/>
        <end position="719"/>
    </location>
</feature>
<evidence type="ECO:0000256" key="3">
    <source>
        <dbReference type="ARBA" id="ARBA00022614"/>
    </source>
</evidence>
<dbReference type="Pfam" id="PF00001">
    <property type="entry name" value="7tm_1"/>
    <property type="match status" value="1"/>
</dbReference>
<dbReference type="InterPro" id="IPR017452">
    <property type="entry name" value="GPCR_Rhodpsn_7TM"/>
</dbReference>
<evidence type="ECO:0000313" key="19">
    <source>
        <dbReference type="Proteomes" id="UP000749559"/>
    </source>
</evidence>
<keyword evidence="6" id="KW-0677">Repeat</keyword>
<dbReference type="InterPro" id="IPR036055">
    <property type="entry name" value="LDL_receptor-like_sf"/>
</dbReference>
<dbReference type="FunFam" id="1.20.1070.10:FF:000023">
    <property type="entry name" value="Relaxin family peptide receptor 1"/>
    <property type="match status" value="1"/>
</dbReference>
<dbReference type="GO" id="GO:0007189">
    <property type="term" value="P:adenylate cyclase-activating G protein-coupled receptor signaling pathway"/>
    <property type="evidence" value="ECO:0007669"/>
    <property type="project" value="TreeGrafter"/>
</dbReference>
<dbReference type="SUPFAM" id="SSF81321">
    <property type="entry name" value="Family A G protein-coupled receptor-like"/>
    <property type="match status" value="1"/>
</dbReference>
<dbReference type="InterPro" id="IPR000276">
    <property type="entry name" value="GPCR_Rhodpsn"/>
</dbReference>
<evidence type="ECO:0000256" key="4">
    <source>
        <dbReference type="ARBA" id="ARBA00022692"/>
    </source>
</evidence>
<keyword evidence="9 17" id="KW-0472">Membrane</keyword>
<dbReference type="PROSITE" id="PS50068">
    <property type="entry name" value="LDLRA_2"/>
    <property type="match status" value="1"/>
</dbReference>
<evidence type="ECO:0000256" key="2">
    <source>
        <dbReference type="ARBA" id="ARBA00022475"/>
    </source>
</evidence>
<comment type="caution">
    <text evidence="18">The sequence shown here is derived from an EMBL/GenBank/DDBJ whole genome shotgun (WGS) entry which is preliminary data.</text>
</comment>
<name>A0A8J1XK72_OWEFU</name>
<evidence type="ECO:0000256" key="16">
    <source>
        <dbReference type="SAM" id="MobiDB-lite"/>
    </source>
</evidence>
<feature type="transmembrane region" description="Helical" evidence="17">
    <location>
        <begin position="562"/>
        <end position="582"/>
    </location>
</feature>
<keyword evidence="8 15" id="KW-0297">G-protein coupled receptor</keyword>
<keyword evidence="3" id="KW-0433">Leucine-rich repeat</keyword>
<comment type="caution">
    <text evidence="14">Lacks conserved residue(s) required for the propagation of feature annotation.</text>
</comment>
<keyword evidence="2" id="KW-1003">Cell membrane</keyword>
<comment type="subcellular location">
    <subcellularLocation>
        <location evidence="1">Cell membrane</location>
        <topology evidence="1">Multi-pass membrane protein</topology>
    </subcellularLocation>
</comment>
<sequence>MTLMRIQCRIHSTTTSKMNLREAHTSGRSNYKRTVRGPYYISHAWFAIGFITFATFFDQGTCSADVFVCPLGKFSCGNQSVCLDQNRWCDGKSDCDAGYDEIHENCQFTGGTYDTIVKIFGNDTIRTINQSCHFSNYPSLCECKEAVISCKEKGFTRLPVDLPSNLTRLIFKGNLLKEIRSHAFQRFSRMTVLHLGGNKIERIDNGGFYGLDRLEKLFLQGNNLTTIETGTIGRLHKLEWLWLSENKLQSIAMDEFKYTNLITINLKWNKLTQVETMVGPANGNLAVLFLDNNKIQRLYSTQFRSMQNLQTLTLSYNDISYIAEDAFKNLPSLTDLDLAWNKLTRLHRKVFEPLTELQLLDLSGNPIILQVNGFSGLQKLEVLKLGAISIDNIQIKMFSSLQSLKFIEFKDFHYCSYAPHVRSCDPKGDGISSFNNLLDNPVLRISIWIVACFTCAGNLAVLISRTLIKTDLNLHSIVIRNLCAADLLMGIYLVIVAAQDVRFRETYNSHAYEWMSSHLCQVTGVLAMISCEVSILILVFMSVERYATISFPYRTFRMSSKLAWIILCSLWVTGLLIGIIPLTSENAFGKFYGSNGVCFPLHIHDPYLKGWEYSAFIFIVLNFTSVAVIVFCYVAMLCSIYKTQRLTESTCAQERSFAKRILVIILSDLMCWVPLITIKLMAFGSIRISDSMYAWLAIFILPINSAINPILYTLTIVSFRRKFLQFWRRKYRSGKTKHCSRFQMGRLGSSSLSSATNTFNLPGDISPPTFRTQLNPSISSEDESAENIGKLQNLLAESNDQEHTV</sequence>
<keyword evidence="11 15" id="KW-0675">Receptor</keyword>
<comment type="similarity">
    <text evidence="15">Belongs to the G-protein coupled receptor 1 family.</text>
</comment>
<dbReference type="Pfam" id="PF13855">
    <property type="entry name" value="LRR_8"/>
    <property type="match status" value="2"/>
</dbReference>
<dbReference type="InterPro" id="IPR003591">
    <property type="entry name" value="Leu-rich_rpt_typical-subtyp"/>
</dbReference>
<keyword evidence="5" id="KW-0732">Signal</keyword>
<protein>
    <submittedName>
        <fullName evidence="18">Uncharacterized protein</fullName>
    </submittedName>
</protein>
<feature type="transmembrane region" description="Helical" evidence="17">
    <location>
        <begin position="38"/>
        <end position="57"/>
    </location>
</feature>
<keyword evidence="7 17" id="KW-1133">Transmembrane helix</keyword>
<dbReference type="EMBL" id="CAIIXF020000002">
    <property type="protein sequence ID" value="CAH1777904.1"/>
    <property type="molecule type" value="Genomic_DNA"/>
</dbReference>
<dbReference type="PANTHER" id="PTHR24372">
    <property type="entry name" value="GLYCOPROTEIN HORMONE RECEPTOR"/>
    <property type="match status" value="1"/>
</dbReference>
<feature type="transmembrane region" description="Helical" evidence="17">
    <location>
        <begin position="615"/>
        <end position="640"/>
    </location>
</feature>
<dbReference type="InterPro" id="IPR002172">
    <property type="entry name" value="LDrepeatLR_classA_rpt"/>
</dbReference>
<dbReference type="PROSITE" id="PS00237">
    <property type="entry name" value="G_PROTEIN_RECEP_F1_1"/>
    <property type="match status" value="1"/>
</dbReference>
<organism evidence="18 19">
    <name type="scientific">Owenia fusiformis</name>
    <name type="common">Polychaete worm</name>
    <dbReference type="NCBI Taxonomy" id="6347"/>
    <lineage>
        <taxon>Eukaryota</taxon>
        <taxon>Metazoa</taxon>
        <taxon>Spiralia</taxon>
        <taxon>Lophotrochozoa</taxon>
        <taxon>Annelida</taxon>
        <taxon>Polychaeta</taxon>
        <taxon>Sedentaria</taxon>
        <taxon>Canalipalpata</taxon>
        <taxon>Sabellida</taxon>
        <taxon>Oweniida</taxon>
        <taxon>Oweniidae</taxon>
        <taxon>Owenia</taxon>
    </lineage>
</organism>
<dbReference type="PRINTS" id="PR00237">
    <property type="entry name" value="GPCRRHODOPSN"/>
</dbReference>
<dbReference type="InterPro" id="IPR032675">
    <property type="entry name" value="LRR_dom_sf"/>
</dbReference>
<dbReference type="InterPro" id="IPR008112">
    <property type="entry name" value="Relaxin_rcpt"/>
</dbReference>
<dbReference type="CDD" id="cd15137">
    <property type="entry name" value="7tmA_Relaxin_R"/>
    <property type="match status" value="1"/>
</dbReference>
<dbReference type="SMART" id="SM00369">
    <property type="entry name" value="LRR_TYP"/>
    <property type="match status" value="8"/>
</dbReference>
<evidence type="ECO:0000256" key="6">
    <source>
        <dbReference type="ARBA" id="ARBA00022737"/>
    </source>
</evidence>
<evidence type="ECO:0000313" key="18">
    <source>
        <dbReference type="EMBL" id="CAH1777904.1"/>
    </source>
</evidence>
<evidence type="ECO:0000256" key="1">
    <source>
        <dbReference type="ARBA" id="ARBA00004651"/>
    </source>
</evidence>
<feature type="transmembrane region" description="Helical" evidence="17">
    <location>
        <begin position="445"/>
        <end position="465"/>
    </location>
</feature>
<dbReference type="SUPFAM" id="SSF52058">
    <property type="entry name" value="L domain-like"/>
    <property type="match status" value="1"/>
</dbReference>
<dbReference type="Gene3D" id="3.80.10.10">
    <property type="entry name" value="Ribonuclease Inhibitor"/>
    <property type="match status" value="2"/>
</dbReference>
<dbReference type="FunFam" id="3.80.10.10:FF:000770">
    <property type="entry name" value="Uncharacterized protein"/>
    <property type="match status" value="1"/>
</dbReference>
<evidence type="ECO:0000256" key="17">
    <source>
        <dbReference type="SAM" id="Phobius"/>
    </source>
</evidence>
<dbReference type="CDD" id="cd00112">
    <property type="entry name" value="LDLa"/>
    <property type="match status" value="1"/>
</dbReference>
<evidence type="ECO:0000256" key="14">
    <source>
        <dbReference type="PROSITE-ProRule" id="PRU00124"/>
    </source>
</evidence>
<evidence type="ECO:0000256" key="5">
    <source>
        <dbReference type="ARBA" id="ARBA00022729"/>
    </source>
</evidence>
<evidence type="ECO:0000256" key="10">
    <source>
        <dbReference type="ARBA" id="ARBA00023157"/>
    </source>
</evidence>
<evidence type="ECO:0000256" key="12">
    <source>
        <dbReference type="ARBA" id="ARBA00023180"/>
    </source>
</evidence>
<dbReference type="GO" id="GO:0005886">
    <property type="term" value="C:plasma membrane"/>
    <property type="evidence" value="ECO:0007669"/>
    <property type="project" value="UniProtKB-SubCell"/>
</dbReference>
<dbReference type="SMART" id="SM00192">
    <property type="entry name" value="LDLa"/>
    <property type="match status" value="1"/>
</dbReference>
<evidence type="ECO:0000256" key="11">
    <source>
        <dbReference type="ARBA" id="ARBA00023170"/>
    </source>
</evidence>
<dbReference type="PROSITE" id="PS51450">
    <property type="entry name" value="LRR"/>
    <property type="match status" value="2"/>
</dbReference>
<dbReference type="SMART" id="SM00365">
    <property type="entry name" value="LRR_SD22"/>
    <property type="match status" value="5"/>
</dbReference>
<feature type="transmembrane region" description="Helical" evidence="17">
    <location>
        <begin position="477"/>
        <end position="498"/>
    </location>
</feature>
<dbReference type="PRINTS" id="PR01739">
    <property type="entry name" value="RELAXINR"/>
</dbReference>
<dbReference type="Gene3D" id="4.10.400.10">
    <property type="entry name" value="Low-density Lipoprotein Receptor"/>
    <property type="match status" value="1"/>
</dbReference>
<dbReference type="SUPFAM" id="SSF57424">
    <property type="entry name" value="LDL receptor-like module"/>
    <property type="match status" value="1"/>
</dbReference>
<keyword evidence="13 15" id="KW-0807">Transducer</keyword>
<dbReference type="Gene3D" id="1.20.1070.10">
    <property type="entry name" value="Rhodopsin 7-helix transmembrane proteins"/>
    <property type="match status" value="1"/>
</dbReference>